<evidence type="ECO:0000313" key="6">
    <source>
        <dbReference type="EMBL" id="MBM6662343.1"/>
    </source>
</evidence>
<dbReference type="InterPro" id="IPR050090">
    <property type="entry name" value="Tyrosine_recombinase_XerCD"/>
</dbReference>
<dbReference type="Gene3D" id="1.10.150.130">
    <property type="match status" value="1"/>
</dbReference>
<dbReference type="GO" id="GO:0006310">
    <property type="term" value="P:DNA recombination"/>
    <property type="evidence" value="ECO:0007669"/>
    <property type="project" value="UniProtKB-KW"/>
</dbReference>
<dbReference type="GO" id="GO:0003677">
    <property type="term" value="F:DNA binding"/>
    <property type="evidence" value="ECO:0007669"/>
    <property type="project" value="UniProtKB-KW"/>
</dbReference>
<dbReference type="SUPFAM" id="SSF56349">
    <property type="entry name" value="DNA breaking-rejoining enzymes"/>
    <property type="match status" value="1"/>
</dbReference>
<dbReference type="PROSITE" id="PS51898">
    <property type="entry name" value="TYR_RECOMBINASE"/>
    <property type="match status" value="1"/>
</dbReference>
<dbReference type="InterPro" id="IPR004107">
    <property type="entry name" value="Integrase_SAM-like_N"/>
</dbReference>
<dbReference type="InterPro" id="IPR002104">
    <property type="entry name" value="Integrase_catalytic"/>
</dbReference>
<dbReference type="GO" id="GO:0015074">
    <property type="term" value="P:DNA integration"/>
    <property type="evidence" value="ECO:0007669"/>
    <property type="project" value="UniProtKB-KW"/>
</dbReference>
<dbReference type="Pfam" id="PF14659">
    <property type="entry name" value="Phage_int_SAM_3"/>
    <property type="match status" value="1"/>
</dbReference>
<dbReference type="AlphaFoldDB" id="A0A938WQN6"/>
<dbReference type="InterPro" id="IPR013762">
    <property type="entry name" value="Integrase-like_cat_sf"/>
</dbReference>
<keyword evidence="2" id="KW-0229">DNA integration</keyword>
<dbReference type="PANTHER" id="PTHR30349">
    <property type="entry name" value="PHAGE INTEGRASE-RELATED"/>
    <property type="match status" value="1"/>
</dbReference>
<comment type="similarity">
    <text evidence="1">Belongs to the 'phage' integrase family.</text>
</comment>
<dbReference type="Proteomes" id="UP000764045">
    <property type="component" value="Unassembled WGS sequence"/>
</dbReference>
<sequence>MQNTFQEISMRWCAAKRPIVKHSTMCAYLLTLQTHLLPYFGEKTRITEDDVQRFVIHKLSCGLARKTVRDMVAVLKSVAKYGKKHKMFPFDGWEIEYPTDTEMNRLPTLAITHQRILMRHLIETPTAQNIGVLLAVCTGMRIGEVCALQWKDVDFCQRIITVRRTVGRIYNCELKSTEKIHSSPKTRTSCREIPISTLLFKSLRTVRKASASPFVVGESEHSKEPRSYRDYFYRLLKRLGIPQIVFHGLRHTFATRCIESQCDYKTVSAILGHSNVATTLNLYVHPNIHQKKKCIERMNKFLGIAEQ</sequence>
<feature type="domain" description="Tyr recombinase" evidence="5">
    <location>
        <begin position="93"/>
        <end position="296"/>
    </location>
</feature>
<keyword evidence="7" id="KW-1185">Reference proteome</keyword>
<accession>A0A938WQN6</accession>
<dbReference type="InterPro" id="IPR011010">
    <property type="entry name" value="DNA_brk_join_enz"/>
</dbReference>
<evidence type="ECO:0000256" key="4">
    <source>
        <dbReference type="ARBA" id="ARBA00023172"/>
    </source>
</evidence>
<name>A0A938WQN6_9BACT</name>
<keyword evidence="4" id="KW-0233">DNA recombination</keyword>
<dbReference type="EMBL" id="JACJJL010000019">
    <property type="protein sequence ID" value="MBM6662343.1"/>
    <property type="molecule type" value="Genomic_DNA"/>
</dbReference>
<dbReference type="InterPro" id="IPR010998">
    <property type="entry name" value="Integrase_recombinase_N"/>
</dbReference>
<evidence type="ECO:0000256" key="3">
    <source>
        <dbReference type="ARBA" id="ARBA00023125"/>
    </source>
</evidence>
<dbReference type="Gene3D" id="1.10.443.10">
    <property type="entry name" value="Intergrase catalytic core"/>
    <property type="match status" value="1"/>
</dbReference>
<dbReference type="PANTHER" id="PTHR30349:SF64">
    <property type="entry name" value="PROPHAGE INTEGRASE INTD-RELATED"/>
    <property type="match status" value="1"/>
</dbReference>
<dbReference type="CDD" id="cd01189">
    <property type="entry name" value="INT_ICEBs1_C_like"/>
    <property type="match status" value="1"/>
</dbReference>
<evidence type="ECO:0000256" key="1">
    <source>
        <dbReference type="ARBA" id="ARBA00008857"/>
    </source>
</evidence>
<comment type="caution">
    <text evidence="6">The sequence shown here is derived from an EMBL/GenBank/DDBJ whole genome shotgun (WGS) entry which is preliminary data.</text>
</comment>
<gene>
    <name evidence="6" type="ORF">H6B30_11380</name>
</gene>
<protein>
    <submittedName>
        <fullName evidence="6">Site-specific integrase</fullName>
    </submittedName>
</protein>
<keyword evidence="3" id="KW-0238">DNA-binding</keyword>
<organism evidence="6 7">
    <name type="scientific">Marseilla massiliensis</name>
    <dbReference type="NCBI Taxonomy" id="1841864"/>
    <lineage>
        <taxon>Bacteria</taxon>
        <taxon>Pseudomonadati</taxon>
        <taxon>Bacteroidota</taxon>
        <taxon>Bacteroidia</taxon>
        <taxon>Bacteroidales</taxon>
        <taxon>Prevotellaceae</taxon>
        <taxon>Marseilla</taxon>
    </lineage>
</organism>
<reference evidence="6 7" key="1">
    <citation type="journal article" date="2021" name="Sci. Rep.">
        <title>The distribution of antibiotic resistance genes in chicken gut microbiota commensals.</title>
        <authorList>
            <person name="Juricova H."/>
            <person name="Matiasovicova J."/>
            <person name="Kubasova T."/>
            <person name="Cejkova D."/>
            <person name="Rychlik I."/>
        </authorList>
    </citation>
    <scope>NUCLEOTIDE SEQUENCE [LARGE SCALE GENOMIC DNA]</scope>
    <source>
        <strain evidence="6 7">An819</strain>
    </source>
</reference>
<evidence type="ECO:0000259" key="5">
    <source>
        <dbReference type="PROSITE" id="PS51898"/>
    </source>
</evidence>
<dbReference type="RefSeq" id="WP_205110695.1">
    <property type="nucleotide sequence ID" value="NZ_JACJJL010000019.1"/>
</dbReference>
<evidence type="ECO:0000313" key="7">
    <source>
        <dbReference type="Proteomes" id="UP000764045"/>
    </source>
</evidence>
<dbReference type="Pfam" id="PF00589">
    <property type="entry name" value="Phage_integrase"/>
    <property type="match status" value="1"/>
</dbReference>
<proteinExistence type="inferred from homology"/>
<evidence type="ECO:0000256" key="2">
    <source>
        <dbReference type="ARBA" id="ARBA00022908"/>
    </source>
</evidence>